<dbReference type="PATRIC" id="fig|52.7.peg.8724"/>
<dbReference type="Proteomes" id="UP000067626">
    <property type="component" value="Chromosome"/>
</dbReference>
<dbReference type="KEGG" id="ccro:CMC5_079300"/>
<dbReference type="GO" id="GO:0070490">
    <property type="term" value="P:protein pupylation"/>
    <property type="evidence" value="ECO:0007669"/>
    <property type="project" value="TreeGrafter"/>
</dbReference>
<sequence>MPRLLGLETELAIRFTPTGEPASARPGNNVIYQALADSVAALVQTQPGESHGVEESRLFTESGASIAYEVFPYAPSAGLVEVATPECDEAGQLVCHQRAIEALLLQAIPDASRRLSALGFEGEFTLLKNCRDAEGHIYGAQENYEVEIARGAWLWVYRVGLVLLAPLVLVEAILFWAFVVVLVTAMLLAMLGLLIAARVIPRWRERNLVDELLAEENPARDRKLREAVRVLDKVLINPGILLSAWLIRVAGFRRERRSALGFLVSRPILTGAGSLEANGDFGLSEKGPAIRAVMRSKAGPDNRPLIDTGNLIKDATGPLRARLRPYVKLFRARQRMQLGLSDANVAQVAEFLKVGVTSLVLDMVEAGALSDAPRPADPIAALHAICADPTLKVRVAIVGGEPMSALEIQRAYLAKARAFVRTSPTTSLGAHQLLRLWGDALDALEEDPAQLVGALDWVTKRTLLEGCAPDAAFAVQKKIDLRYHELGSGYFARIERAGLARRVVSDEEITTAIRTPPASTPARLRGQLVRELAGERLPVRVSWDSVRIGGRLGGKVIPLRGPRARPRR</sequence>
<organism evidence="2 3">
    <name type="scientific">Chondromyces crocatus</name>
    <dbReference type="NCBI Taxonomy" id="52"/>
    <lineage>
        <taxon>Bacteria</taxon>
        <taxon>Pseudomonadati</taxon>
        <taxon>Myxococcota</taxon>
        <taxon>Polyangia</taxon>
        <taxon>Polyangiales</taxon>
        <taxon>Polyangiaceae</taxon>
        <taxon>Chondromyces</taxon>
    </lineage>
</organism>
<dbReference type="GO" id="GO:0010498">
    <property type="term" value="P:proteasomal protein catabolic process"/>
    <property type="evidence" value="ECO:0007669"/>
    <property type="project" value="InterPro"/>
</dbReference>
<proteinExistence type="predicted"/>
<keyword evidence="3" id="KW-1185">Reference proteome</keyword>
<dbReference type="EMBL" id="CP012159">
    <property type="protein sequence ID" value="AKT43695.1"/>
    <property type="molecule type" value="Genomic_DNA"/>
</dbReference>
<accession>A0A0K1ERZ2</accession>
<dbReference type="AlphaFoldDB" id="A0A0K1ERZ2"/>
<keyword evidence="1" id="KW-0812">Transmembrane</keyword>
<dbReference type="RefSeq" id="WP_050435126.1">
    <property type="nucleotide sequence ID" value="NZ_CP012159.1"/>
</dbReference>
<keyword evidence="1" id="KW-0472">Membrane</keyword>
<feature type="transmembrane region" description="Helical" evidence="1">
    <location>
        <begin position="175"/>
        <end position="197"/>
    </location>
</feature>
<keyword evidence="1" id="KW-1133">Transmembrane helix</keyword>
<dbReference type="GO" id="GO:0019941">
    <property type="term" value="P:modification-dependent protein catabolic process"/>
    <property type="evidence" value="ECO:0007669"/>
    <property type="project" value="InterPro"/>
</dbReference>
<name>A0A0K1ERZ2_CHOCO</name>
<feature type="transmembrane region" description="Helical" evidence="1">
    <location>
        <begin position="230"/>
        <end position="247"/>
    </location>
</feature>
<dbReference type="STRING" id="52.CMC5_079300"/>
<dbReference type="PANTHER" id="PTHR42307:SF2">
    <property type="entry name" value="PUP DEAMIDASE_DEPUPYLASE"/>
    <property type="match status" value="1"/>
</dbReference>
<dbReference type="InterPro" id="IPR004347">
    <property type="entry name" value="Pup_ligase/deamidase"/>
</dbReference>
<evidence type="ECO:0000313" key="2">
    <source>
        <dbReference type="EMBL" id="AKT43695.1"/>
    </source>
</evidence>
<protein>
    <submittedName>
        <fullName evidence="2">Uncharacterized protein</fullName>
    </submittedName>
</protein>
<dbReference type="GO" id="GO:0005524">
    <property type="term" value="F:ATP binding"/>
    <property type="evidence" value="ECO:0007669"/>
    <property type="project" value="TreeGrafter"/>
</dbReference>
<dbReference type="Pfam" id="PF03136">
    <property type="entry name" value="Pup_ligase"/>
    <property type="match status" value="1"/>
</dbReference>
<dbReference type="PANTHER" id="PTHR42307">
    <property type="entry name" value="PUP DEAMIDASE/DEPUPYLASE"/>
    <property type="match status" value="1"/>
</dbReference>
<dbReference type="OrthoDB" id="224423at2"/>
<evidence type="ECO:0000256" key="1">
    <source>
        <dbReference type="SAM" id="Phobius"/>
    </source>
</evidence>
<evidence type="ECO:0000313" key="3">
    <source>
        <dbReference type="Proteomes" id="UP000067626"/>
    </source>
</evidence>
<gene>
    <name evidence="2" type="ORF">CMC5_079300</name>
</gene>
<reference evidence="2 3" key="1">
    <citation type="submission" date="2015-07" db="EMBL/GenBank/DDBJ databases">
        <title>Genome analysis of myxobacterium Chondromyces crocatus Cm c5 reveals a high potential for natural compound synthesis and the genetic basis for the loss of fruiting body formation.</title>
        <authorList>
            <person name="Zaburannyi N."/>
            <person name="Bunk B."/>
            <person name="Maier J."/>
            <person name="Overmann J."/>
            <person name="Mueller R."/>
        </authorList>
    </citation>
    <scope>NUCLEOTIDE SEQUENCE [LARGE SCALE GENOMIC DNA]</scope>
    <source>
        <strain evidence="2 3">Cm c5</strain>
    </source>
</reference>